<keyword evidence="3" id="KW-1185">Reference proteome</keyword>
<evidence type="ECO:0000313" key="3">
    <source>
        <dbReference type="Proteomes" id="UP000567795"/>
    </source>
</evidence>
<sequence>MRISVALPGELGETELAAWRSIQRDDPALANPFLSPEFTLAVGACRADARVAVLFDGARPVGFFPHQRRPFGVGVPIGAGLSDCQGAVVEPGVHVDAGTLLRACRLSVWEFDHLAAGQKLFEGAVTATAPSPAIDVTAGYPALLERLRASSPKFLRTTLAKERKLAARCGELSFEYASGDRSTFHTLISWKSAQYRRTGRSDRFAHPWIVELLERLHAVSGPDFAGRLSVLRAGGRVAAAHFGLASRHVLACWFPTYDTELARFSPGLVLHLRMAEAAAAEGLWHLDMGRGEMAYKESLKTHDLTVAEGSLTRPTPVTAAHWLLRSPPRRLRAAVLADPRLRRAADRTLKGIGRLRTATRSAGH</sequence>
<gene>
    <name evidence="2" type="ORF">FHU37_005144</name>
</gene>
<dbReference type="InterPro" id="IPR038740">
    <property type="entry name" value="BioF2-like_GNAT_dom"/>
</dbReference>
<feature type="domain" description="BioF2-like acetyltransferase" evidence="1">
    <location>
        <begin position="155"/>
        <end position="297"/>
    </location>
</feature>
<reference evidence="2 3" key="1">
    <citation type="submission" date="2020-07" db="EMBL/GenBank/DDBJ databases">
        <title>Sequencing the genomes of 1000 actinobacteria strains.</title>
        <authorList>
            <person name="Klenk H.-P."/>
        </authorList>
    </citation>
    <scope>NUCLEOTIDE SEQUENCE [LARGE SCALE GENOMIC DNA]</scope>
    <source>
        <strain evidence="2 3">DSM 42178</strain>
    </source>
</reference>
<dbReference type="AlphaFoldDB" id="A0A853A137"/>
<name>A0A853A137_9ACTN</name>
<evidence type="ECO:0000313" key="2">
    <source>
        <dbReference type="EMBL" id="NYI08115.1"/>
    </source>
</evidence>
<dbReference type="Pfam" id="PF13480">
    <property type="entry name" value="Acetyltransf_6"/>
    <property type="match status" value="1"/>
</dbReference>
<dbReference type="InterPro" id="IPR016181">
    <property type="entry name" value="Acyl_CoA_acyltransferase"/>
</dbReference>
<protein>
    <submittedName>
        <fullName evidence="2">CelD/BcsL family acetyltransferase involved in cellulose biosynthesis</fullName>
    </submittedName>
</protein>
<dbReference type="EMBL" id="JACBZD010000002">
    <property type="protein sequence ID" value="NYI08115.1"/>
    <property type="molecule type" value="Genomic_DNA"/>
</dbReference>
<accession>A0A853A137</accession>
<proteinExistence type="predicted"/>
<dbReference type="SUPFAM" id="SSF55729">
    <property type="entry name" value="Acyl-CoA N-acyltransferases (Nat)"/>
    <property type="match status" value="1"/>
</dbReference>
<keyword evidence="2" id="KW-0808">Transferase</keyword>
<dbReference type="RefSeq" id="WP_179816992.1">
    <property type="nucleotide sequence ID" value="NZ_JACBZD010000002.1"/>
</dbReference>
<dbReference type="Proteomes" id="UP000567795">
    <property type="component" value="Unassembled WGS sequence"/>
</dbReference>
<dbReference type="Gene3D" id="3.40.630.30">
    <property type="match status" value="1"/>
</dbReference>
<comment type="caution">
    <text evidence="2">The sequence shown here is derived from an EMBL/GenBank/DDBJ whole genome shotgun (WGS) entry which is preliminary data.</text>
</comment>
<evidence type="ECO:0000259" key="1">
    <source>
        <dbReference type="Pfam" id="PF13480"/>
    </source>
</evidence>
<dbReference type="GO" id="GO:0016740">
    <property type="term" value="F:transferase activity"/>
    <property type="evidence" value="ECO:0007669"/>
    <property type="project" value="UniProtKB-KW"/>
</dbReference>
<organism evidence="2 3">
    <name type="scientific">Allostreptomyces psammosilenae</name>
    <dbReference type="NCBI Taxonomy" id="1892865"/>
    <lineage>
        <taxon>Bacteria</taxon>
        <taxon>Bacillati</taxon>
        <taxon>Actinomycetota</taxon>
        <taxon>Actinomycetes</taxon>
        <taxon>Kitasatosporales</taxon>
        <taxon>Streptomycetaceae</taxon>
        <taxon>Allostreptomyces</taxon>
    </lineage>
</organism>